<evidence type="ECO:0000256" key="3">
    <source>
        <dbReference type="ARBA" id="ARBA00023163"/>
    </source>
</evidence>
<dbReference type="STRING" id="1220188.A0A4S3IZZ7"/>
<comment type="caution">
    <text evidence="6">The sequence shown here is derived from an EMBL/GenBank/DDBJ whole genome shotgun (WGS) entry which is preliminary data.</text>
</comment>
<dbReference type="EMBL" id="SOSA01000964">
    <property type="protein sequence ID" value="THC88006.1"/>
    <property type="molecule type" value="Genomic_DNA"/>
</dbReference>
<dbReference type="SUPFAM" id="SSF57701">
    <property type="entry name" value="Zn2/Cys6 DNA-binding domain"/>
    <property type="match status" value="1"/>
</dbReference>
<dbReference type="GO" id="GO:0009893">
    <property type="term" value="P:positive regulation of metabolic process"/>
    <property type="evidence" value="ECO:0007669"/>
    <property type="project" value="UniProtKB-ARBA"/>
</dbReference>
<dbReference type="PANTHER" id="PTHR38791">
    <property type="entry name" value="ZN(II)2CYS6 TRANSCRIPTION FACTOR (EUROFUNG)-RELATED-RELATED"/>
    <property type="match status" value="1"/>
</dbReference>
<dbReference type="Gene3D" id="4.10.240.10">
    <property type="entry name" value="Zn(2)-C6 fungal-type DNA-binding domain"/>
    <property type="match status" value="1"/>
</dbReference>
<evidence type="ECO:0000313" key="6">
    <source>
        <dbReference type="EMBL" id="THC88006.1"/>
    </source>
</evidence>
<dbReference type="Proteomes" id="UP000308092">
    <property type="component" value="Unassembled WGS sequence"/>
</dbReference>
<dbReference type="CDD" id="cd00067">
    <property type="entry name" value="GAL4"/>
    <property type="match status" value="1"/>
</dbReference>
<keyword evidence="3" id="KW-0804">Transcription</keyword>
<dbReference type="InterPro" id="IPR036864">
    <property type="entry name" value="Zn2-C6_fun-type_DNA-bd_sf"/>
</dbReference>
<dbReference type="GO" id="GO:0000981">
    <property type="term" value="F:DNA-binding transcription factor activity, RNA polymerase II-specific"/>
    <property type="evidence" value="ECO:0007669"/>
    <property type="project" value="InterPro"/>
</dbReference>
<evidence type="ECO:0000259" key="5">
    <source>
        <dbReference type="PROSITE" id="PS50048"/>
    </source>
</evidence>
<organism evidence="6 7">
    <name type="scientific">Aspergillus tanneri</name>
    <dbReference type="NCBI Taxonomy" id="1220188"/>
    <lineage>
        <taxon>Eukaryota</taxon>
        <taxon>Fungi</taxon>
        <taxon>Dikarya</taxon>
        <taxon>Ascomycota</taxon>
        <taxon>Pezizomycotina</taxon>
        <taxon>Eurotiomycetes</taxon>
        <taxon>Eurotiomycetidae</taxon>
        <taxon>Eurotiales</taxon>
        <taxon>Aspergillaceae</taxon>
        <taxon>Aspergillus</taxon>
        <taxon>Aspergillus subgen. Circumdati</taxon>
    </lineage>
</organism>
<dbReference type="InterPro" id="IPR021858">
    <property type="entry name" value="Fun_TF"/>
</dbReference>
<dbReference type="VEuPathDB" id="FungiDB:EYZ11_012551"/>
<feature type="domain" description="Zn(2)-C6 fungal-type" evidence="5">
    <location>
        <begin position="22"/>
        <end position="50"/>
    </location>
</feature>
<dbReference type="SMART" id="SM00066">
    <property type="entry name" value="GAL4"/>
    <property type="match status" value="1"/>
</dbReference>
<accession>A0A4S3IZZ7</accession>
<sequence length="620" mass="70285">MGLNLIRLIDVNMGYAGPPSKGCDACRRRKIKCDQNPEGCRQCARSRKPCPGYRNYVDLIFKDQSYSVKKKVSSATGSWGSNSTTPLDERLHAVAQGISVNKKILSTVTAGISNTGFGSDIHVNSDTSHAVRSTSKLETSQTVRNDFYQNISSYSQVVPMRATPILWQNQAPKDVYFTSPLGVCLYPTVNDLGTAVFFKQYARQPPPYCNNFPSPTFFDFASTILSRDTSNQTALSCIMAVGLAGLANIRQHDHVMFEARKYYVRGLNLVNKALHTPSDAVQDTTLLSVMLLQFFELITCTGRKFMRIRTQHIKGASILVKLRGNEQFTSEVGLRMFQQLCHTLAINCIQNGLPVPQHIIHLRRECKKYVDTRSVVWLTSEITIKLASLRSRVMNGSLTSPEQILQEALSLDDQFKSLYDRLATERPYETRFDQANPRIYRGTYHIYPKMWTMYAWNNIRSGRCLLHHLIRMEMLKGFSAIPPRYLTPECTVIFETSLDVILQMLREILASAPHTIGWVPSEIPIEAISRGRHMLIWPFYIASHICIELDIFSTDDQIQSYIACVLSEIGLTTGILTATQLGRVMEDKTNHKWLPRLHNDTYSDVLDSYAEDAEGWDYEL</sequence>
<dbReference type="Pfam" id="PF11951">
    <property type="entry name" value="Fungal_trans_2"/>
    <property type="match status" value="1"/>
</dbReference>
<dbReference type="GO" id="GO:0003677">
    <property type="term" value="F:DNA binding"/>
    <property type="evidence" value="ECO:0007669"/>
    <property type="project" value="UniProtKB-KW"/>
</dbReference>
<protein>
    <recommendedName>
        <fullName evidence="5">Zn(2)-C6 fungal-type domain-containing protein</fullName>
    </recommendedName>
</protein>
<dbReference type="InterPro" id="IPR001138">
    <property type="entry name" value="Zn2Cys6_DnaBD"/>
</dbReference>
<keyword evidence="7" id="KW-1185">Reference proteome</keyword>
<keyword evidence="1" id="KW-0805">Transcription regulation</keyword>
<dbReference type="GO" id="GO:0008270">
    <property type="term" value="F:zinc ion binding"/>
    <property type="evidence" value="ECO:0007669"/>
    <property type="project" value="InterPro"/>
</dbReference>
<evidence type="ECO:0000256" key="2">
    <source>
        <dbReference type="ARBA" id="ARBA00023125"/>
    </source>
</evidence>
<evidence type="ECO:0000256" key="1">
    <source>
        <dbReference type="ARBA" id="ARBA00023015"/>
    </source>
</evidence>
<dbReference type="PROSITE" id="PS00463">
    <property type="entry name" value="ZN2_CY6_FUNGAL_1"/>
    <property type="match status" value="1"/>
</dbReference>
<name>A0A4S3IZZ7_9EURO</name>
<keyword evidence="4" id="KW-0539">Nucleus</keyword>
<dbReference type="AlphaFoldDB" id="A0A4S3IZZ7"/>
<evidence type="ECO:0000256" key="4">
    <source>
        <dbReference type="ARBA" id="ARBA00023242"/>
    </source>
</evidence>
<proteinExistence type="predicted"/>
<dbReference type="Pfam" id="PF00172">
    <property type="entry name" value="Zn_clus"/>
    <property type="match status" value="1"/>
</dbReference>
<dbReference type="PROSITE" id="PS50048">
    <property type="entry name" value="ZN2_CY6_FUNGAL_2"/>
    <property type="match status" value="1"/>
</dbReference>
<evidence type="ECO:0000313" key="7">
    <source>
        <dbReference type="Proteomes" id="UP000308092"/>
    </source>
</evidence>
<gene>
    <name evidence="6" type="ORF">EYZ11_012551</name>
</gene>
<keyword evidence="2" id="KW-0238">DNA-binding</keyword>
<reference evidence="6 7" key="1">
    <citation type="submission" date="2019-03" db="EMBL/GenBank/DDBJ databases">
        <title>The genome sequence of a newly discovered highly antifungal drug resistant Aspergillus species, Aspergillus tanneri NIH 1004.</title>
        <authorList>
            <person name="Mounaud S."/>
            <person name="Singh I."/>
            <person name="Joardar V."/>
            <person name="Pakala S."/>
            <person name="Pakala S."/>
            <person name="Venepally P."/>
            <person name="Hoover J."/>
            <person name="Nierman W."/>
            <person name="Chung J."/>
            <person name="Losada L."/>
        </authorList>
    </citation>
    <scope>NUCLEOTIDE SEQUENCE [LARGE SCALE GENOMIC DNA]</scope>
    <source>
        <strain evidence="6 7">NIH1004</strain>
    </source>
</reference>
<dbReference type="InterPro" id="IPR053175">
    <property type="entry name" value="DHMBA_Reg_Transcription_Factor"/>
</dbReference>